<dbReference type="EMBL" id="UGTA01000001">
    <property type="protein sequence ID" value="SUB58317.1"/>
    <property type="molecule type" value="Genomic_DNA"/>
</dbReference>
<dbReference type="RefSeq" id="WP_115314844.1">
    <property type="nucleotide sequence ID" value="NZ_LWIF01000001.1"/>
</dbReference>
<gene>
    <name evidence="1" type="ORF">NCTC12872_00279</name>
</gene>
<proteinExistence type="predicted"/>
<organism evidence="1 2">
    <name type="scientific">Phocoenobacter uteri</name>
    <dbReference type="NCBI Taxonomy" id="146806"/>
    <lineage>
        <taxon>Bacteria</taxon>
        <taxon>Pseudomonadati</taxon>
        <taxon>Pseudomonadota</taxon>
        <taxon>Gammaproteobacteria</taxon>
        <taxon>Pasteurellales</taxon>
        <taxon>Pasteurellaceae</taxon>
        <taxon>Phocoenobacter</taxon>
    </lineage>
</organism>
<name>A0A379C9I7_9PAST</name>
<dbReference type="AlphaFoldDB" id="A0A379C9I7"/>
<protein>
    <recommendedName>
        <fullName evidence="3">Lipoprotein</fullName>
    </recommendedName>
</protein>
<accession>A0A379C9I7</accession>
<reference evidence="1 2" key="1">
    <citation type="submission" date="2018-06" db="EMBL/GenBank/DDBJ databases">
        <authorList>
            <consortium name="Pathogen Informatics"/>
            <person name="Doyle S."/>
        </authorList>
    </citation>
    <scope>NUCLEOTIDE SEQUENCE [LARGE SCALE GENOMIC DNA]</scope>
    <source>
        <strain evidence="1 2">NCTC12872</strain>
    </source>
</reference>
<evidence type="ECO:0000313" key="2">
    <source>
        <dbReference type="Proteomes" id="UP000255417"/>
    </source>
</evidence>
<keyword evidence="2" id="KW-1185">Reference proteome</keyword>
<evidence type="ECO:0008006" key="3">
    <source>
        <dbReference type="Google" id="ProtNLM"/>
    </source>
</evidence>
<dbReference type="Proteomes" id="UP000255417">
    <property type="component" value="Unassembled WGS sequence"/>
</dbReference>
<dbReference type="OrthoDB" id="6050091at2"/>
<evidence type="ECO:0000313" key="1">
    <source>
        <dbReference type="EMBL" id="SUB58317.1"/>
    </source>
</evidence>
<sequence>MKKWIVYLSIFFTVGCARLPVASYTPQYEGITTKINGQANIGVFSYIPFEQGRVRSNQIENTAVGNIYLEGNIAELVQRGTFIELERSGVEFGKGNLTIVGKIKKFKADDLGFNVDWNYTINYKIIDQNSTIKLDKDYMADPLRVSKFTITLQSIINDVNKLIYSGYKKFIDDPDVKILLSKPNKMK</sequence>
<dbReference type="PROSITE" id="PS51257">
    <property type="entry name" value="PROKAR_LIPOPROTEIN"/>
    <property type="match status" value="1"/>
</dbReference>